<evidence type="ECO:0000313" key="10">
    <source>
        <dbReference type="Proteomes" id="UP000187499"/>
    </source>
</evidence>
<feature type="domain" description="FAD/NAD(P)-binding" evidence="8">
    <location>
        <begin position="7"/>
        <end position="314"/>
    </location>
</feature>
<name>A0A1P8PZX7_9LACO</name>
<dbReference type="PANTHER" id="PTHR22912:SF217">
    <property type="entry name" value="DIHYDROLIPOYL DEHYDROGENASE"/>
    <property type="match status" value="1"/>
</dbReference>
<dbReference type="EMBL" id="CP019323">
    <property type="protein sequence ID" value="APX71155.1"/>
    <property type="molecule type" value="Genomic_DNA"/>
</dbReference>
<evidence type="ECO:0000256" key="4">
    <source>
        <dbReference type="ARBA" id="ARBA00023027"/>
    </source>
</evidence>
<reference evidence="10" key="1">
    <citation type="submission" date="2016-12" db="EMBL/GenBank/DDBJ databases">
        <authorList>
            <person name="Jung M.Y."/>
            <person name="Lee S.H."/>
        </authorList>
    </citation>
    <scope>NUCLEOTIDE SEQUENCE [LARGE SCALE GENOMIC DNA]</scope>
    <source>
        <strain evidence="10">WiKim39</strain>
    </source>
</reference>
<dbReference type="InterPro" id="IPR001100">
    <property type="entry name" value="Pyr_nuc-diS_OxRdtase"/>
</dbReference>
<evidence type="ECO:0000256" key="2">
    <source>
        <dbReference type="ARBA" id="ARBA00022630"/>
    </source>
</evidence>
<dbReference type="KEGG" id="lalw:BTM29_00685"/>
<feature type="binding site" evidence="5">
    <location>
        <position position="299"/>
    </location>
    <ligand>
        <name>FAD</name>
        <dbReference type="ChEBI" id="CHEBI:57692"/>
    </ligand>
</feature>
<dbReference type="InterPro" id="IPR036188">
    <property type="entry name" value="FAD/NAD-bd_sf"/>
</dbReference>
<feature type="disulfide bond" description="Redox-active" evidence="6">
    <location>
        <begin position="44"/>
        <end position="49"/>
    </location>
</feature>
<proteinExistence type="inferred from homology"/>
<dbReference type="InterPro" id="IPR050151">
    <property type="entry name" value="Class-I_Pyr_Nuc-Dis_Oxidored"/>
</dbReference>
<evidence type="ECO:0000313" key="9">
    <source>
        <dbReference type="EMBL" id="APX71155.1"/>
    </source>
</evidence>
<dbReference type="Pfam" id="PF02852">
    <property type="entry name" value="Pyr_redox_dim"/>
    <property type="match status" value="1"/>
</dbReference>
<dbReference type="PRINTS" id="PR00368">
    <property type="entry name" value="FADPNR"/>
</dbReference>
<feature type="domain" description="Pyridine nucleotide-disulphide oxidoreductase dimerisation" evidence="7">
    <location>
        <begin position="336"/>
        <end position="436"/>
    </location>
</feature>
<keyword evidence="4 5" id="KW-0520">NAD</keyword>
<keyword evidence="10" id="KW-1185">Reference proteome</keyword>
<dbReference type="PIRSF" id="PIRSF000350">
    <property type="entry name" value="Mercury_reductase_MerA"/>
    <property type="match status" value="1"/>
</dbReference>
<dbReference type="GO" id="GO:0006103">
    <property type="term" value="P:2-oxoglutarate metabolic process"/>
    <property type="evidence" value="ECO:0007669"/>
    <property type="project" value="TreeGrafter"/>
</dbReference>
<organism evidence="9 10">
    <name type="scientific">Companilactobacillus allii</name>
    <dbReference type="NCBI Taxonomy" id="1847728"/>
    <lineage>
        <taxon>Bacteria</taxon>
        <taxon>Bacillati</taxon>
        <taxon>Bacillota</taxon>
        <taxon>Bacilli</taxon>
        <taxon>Lactobacillales</taxon>
        <taxon>Lactobacillaceae</taxon>
        <taxon>Companilactobacillus</taxon>
    </lineage>
</organism>
<evidence type="ECO:0000256" key="5">
    <source>
        <dbReference type="PIRSR" id="PIRSR000350-3"/>
    </source>
</evidence>
<dbReference type="GO" id="GO:0004148">
    <property type="term" value="F:dihydrolipoyl dehydrogenase (NADH) activity"/>
    <property type="evidence" value="ECO:0007669"/>
    <property type="project" value="TreeGrafter"/>
</dbReference>
<comment type="similarity">
    <text evidence="1">Belongs to the class-I pyridine nucleotide-disulfide oxidoreductase family.</text>
</comment>
<evidence type="ECO:0000256" key="3">
    <source>
        <dbReference type="ARBA" id="ARBA00022827"/>
    </source>
</evidence>
<dbReference type="InterPro" id="IPR016156">
    <property type="entry name" value="FAD/NAD-linked_Rdtase_dimer_sf"/>
</dbReference>
<dbReference type="Gene3D" id="3.50.50.60">
    <property type="entry name" value="FAD/NAD(P)-binding domain"/>
    <property type="match status" value="1"/>
</dbReference>
<comment type="cofactor">
    <cofactor evidence="5">
        <name>FAD</name>
        <dbReference type="ChEBI" id="CHEBI:57692"/>
    </cofactor>
    <text evidence="5">Binds 1 FAD per subunit.</text>
</comment>
<feature type="binding site" evidence="5">
    <location>
        <position position="113"/>
    </location>
    <ligand>
        <name>FAD</name>
        <dbReference type="ChEBI" id="CHEBI:57692"/>
    </ligand>
</feature>
<dbReference type="RefSeq" id="WP_076613666.1">
    <property type="nucleotide sequence ID" value="NZ_CP019323.1"/>
</dbReference>
<dbReference type="STRING" id="1847728.BTM29_00685"/>
<feature type="binding site" evidence="5">
    <location>
        <position position="259"/>
    </location>
    <ligand>
        <name>NAD(+)</name>
        <dbReference type="ChEBI" id="CHEBI:57540"/>
    </ligand>
</feature>
<dbReference type="GO" id="GO:0050660">
    <property type="term" value="F:flavin adenine dinucleotide binding"/>
    <property type="evidence" value="ECO:0007669"/>
    <property type="project" value="TreeGrafter"/>
</dbReference>
<dbReference type="InterPro" id="IPR023753">
    <property type="entry name" value="FAD/NAD-binding_dom"/>
</dbReference>
<dbReference type="SUPFAM" id="SSF51905">
    <property type="entry name" value="FAD/NAD(P)-binding domain"/>
    <property type="match status" value="1"/>
</dbReference>
<dbReference type="SUPFAM" id="SSF55424">
    <property type="entry name" value="FAD/NAD-linked reductases, dimerisation (C-terminal) domain"/>
    <property type="match status" value="1"/>
</dbReference>
<keyword evidence="3 5" id="KW-0274">FAD</keyword>
<dbReference type="Pfam" id="PF07992">
    <property type="entry name" value="Pyr_redox_2"/>
    <property type="match status" value="1"/>
</dbReference>
<evidence type="ECO:0000256" key="6">
    <source>
        <dbReference type="PIRSR" id="PIRSR000350-4"/>
    </source>
</evidence>
<dbReference type="PANTHER" id="PTHR22912">
    <property type="entry name" value="DISULFIDE OXIDOREDUCTASE"/>
    <property type="match status" value="1"/>
</dbReference>
<dbReference type="Proteomes" id="UP000187499">
    <property type="component" value="Chromosome"/>
</dbReference>
<protein>
    <submittedName>
        <fullName evidence="9">Glutathione reductase</fullName>
    </submittedName>
</protein>
<dbReference type="AlphaFoldDB" id="A0A1P8PZX7"/>
<dbReference type="PRINTS" id="PR00411">
    <property type="entry name" value="PNDRDTASEI"/>
</dbReference>
<sequence length="442" mass="48210">MTNKYDYDVLYIGAGHGTFDGAIPLAKTGCKVAVVESGLIGGTCPNKGCNAKITLDQPVKISREIENSNELEGNIQINWEKSLKHKQDLIDQLPPMISGLMKSVGIDIVKGHGIFKDQHTVVVDGNVTVTADKIVVSTGLRPNRLDIPGDDLAHDSENFMNLKSLPKNIVIMGAGYIGMEFATIANAAGSKVTVLMHNEMALREFHQPFVQKVVDDLKKRGVTFVENAKITSLEESGADIIVTCDGQKIQTDWVLDATGRIPNIEKIGLEKIGVKCNKHGIIVNDHLQTNVDNVYASGDVIDKIQPRLTPTAVFESTYLMKLFSGVTTGPIVYPVIPTVTFTSPRIAQAGVTVEEGVQKGYKIVDSDLTGDWYYQVDNEPIAESKFIYDKDNKLVGVTEVSDKADDVINTLLPIIELKLDSEQLGRIVSLFPSISSDVMGRI</sequence>
<keyword evidence="2" id="KW-0285">Flavoprotein</keyword>
<evidence type="ECO:0000256" key="1">
    <source>
        <dbReference type="ARBA" id="ARBA00007532"/>
    </source>
</evidence>
<accession>A0A1P8PZX7</accession>
<evidence type="ECO:0000259" key="7">
    <source>
        <dbReference type="Pfam" id="PF02852"/>
    </source>
</evidence>
<evidence type="ECO:0000259" key="8">
    <source>
        <dbReference type="Pfam" id="PF07992"/>
    </source>
</evidence>
<dbReference type="OrthoDB" id="9800167at2"/>
<keyword evidence="5" id="KW-0547">Nucleotide-binding</keyword>
<feature type="binding site" evidence="5">
    <location>
        <begin position="173"/>
        <end position="180"/>
    </location>
    <ligand>
        <name>NAD(+)</name>
        <dbReference type="ChEBI" id="CHEBI:57540"/>
    </ligand>
</feature>
<gene>
    <name evidence="9" type="ORF">BTM29_00685</name>
</gene>
<dbReference type="InterPro" id="IPR004099">
    <property type="entry name" value="Pyr_nucl-diS_OxRdtase_dimer"/>
</dbReference>